<name>A0A415G571_9FIRM</name>
<dbReference type="Pfam" id="PF09548">
    <property type="entry name" value="Spore_III_AB"/>
    <property type="match status" value="1"/>
</dbReference>
<dbReference type="EMBL" id="QRNJ01000049">
    <property type="protein sequence ID" value="RHK36878.1"/>
    <property type="molecule type" value="Genomic_DNA"/>
</dbReference>
<dbReference type="AlphaFoldDB" id="A0A415G571"/>
<feature type="transmembrane region" description="Helical" evidence="1">
    <location>
        <begin position="89"/>
        <end position="105"/>
    </location>
</feature>
<proteinExistence type="predicted"/>
<evidence type="ECO:0000256" key="1">
    <source>
        <dbReference type="SAM" id="Phobius"/>
    </source>
</evidence>
<dbReference type="Proteomes" id="UP000283497">
    <property type="component" value="Unassembled WGS sequence"/>
</dbReference>
<evidence type="ECO:0008006" key="4">
    <source>
        <dbReference type="Google" id="ProtNLM"/>
    </source>
</evidence>
<gene>
    <name evidence="2" type="ORF">DW068_11930</name>
</gene>
<keyword evidence="1" id="KW-0472">Membrane</keyword>
<evidence type="ECO:0000313" key="3">
    <source>
        <dbReference type="Proteomes" id="UP000283497"/>
    </source>
</evidence>
<keyword evidence="1" id="KW-0812">Transmembrane</keyword>
<sequence length="106" mass="12492">MPAGIIFFELSITLTKNTEESFLTIYERLLKKTWKEKFSKEEQNLFLNAGRNLLSDDMEYQREEIKQLSTYLNEKILQMKKEYTNKKKVVLISCLCMGALAVILLF</sequence>
<evidence type="ECO:0000313" key="2">
    <source>
        <dbReference type="EMBL" id="RHK36878.1"/>
    </source>
</evidence>
<keyword evidence="1" id="KW-1133">Transmembrane helix</keyword>
<comment type="caution">
    <text evidence="2">The sequence shown here is derived from an EMBL/GenBank/DDBJ whole genome shotgun (WGS) entry which is preliminary data.</text>
</comment>
<accession>A0A415G571</accession>
<protein>
    <recommendedName>
        <fullName evidence="4">Stage III sporulation protein AB</fullName>
    </recommendedName>
</protein>
<dbReference type="InterPro" id="IPR014198">
    <property type="entry name" value="Spore_III_AB"/>
</dbReference>
<organism evidence="2 3">
    <name type="scientific">Anaerobutyricum hallii</name>
    <dbReference type="NCBI Taxonomy" id="39488"/>
    <lineage>
        <taxon>Bacteria</taxon>
        <taxon>Bacillati</taxon>
        <taxon>Bacillota</taxon>
        <taxon>Clostridia</taxon>
        <taxon>Lachnospirales</taxon>
        <taxon>Lachnospiraceae</taxon>
        <taxon>Anaerobutyricum</taxon>
    </lineage>
</organism>
<reference evidence="2 3" key="1">
    <citation type="submission" date="2018-08" db="EMBL/GenBank/DDBJ databases">
        <title>A genome reference for cultivated species of the human gut microbiota.</title>
        <authorList>
            <person name="Zou Y."/>
            <person name="Xue W."/>
            <person name="Luo G."/>
        </authorList>
    </citation>
    <scope>NUCLEOTIDE SEQUENCE [LARGE SCALE GENOMIC DNA]</scope>
    <source>
        <strain evidence="2 3">AF45-14BH</strain>
    </source>
</reference>